<dbReference type="EMBL" id="MPSH01000021">
    <property type="protein sequence ID" value="PNH30392.1"/>
    <property type="molecule type" value="Genomic_DNA"/>
</dbReference>
<sequence>MTMMSQQDTPLGPLASPHCAVQLGLKARWNPF</sequence>
<organism evidence="1 2">
    <name type="scientific">Verticillium dahliae</name>
    <name type="common">Verticillium wilt</name>
    <dbReference type="NCBI Taxonomy" id="27337"/>
    <lineage>
        <taxon>Eukaryota</taxon>
        <taxon>Fungi</taxon>
        <taxon>Dikarya</taxon>
        <taxon>Ascomycota</taxon>
        <taxon>Pezizomycotina</taxon>
        <taxon>Sordariomycetes</taxon>
        <taxon>Hypocreomycetidae</taxon>
        <taxon>Glomerellales</taxon>
        <taxon>Plectosphaerellaceae</taxon>
        <taxon>Verticillium</taxon>
    </lineage>
</organism>
<dbReference type="AlphaFoldDB" id="A0AA44WEU1"/>
<evidence type="ECO:0000313" key="1">
    <source>
        <dbReference type="EMBL" id="PNH30392.1"/>
    </source>
</evidence>
<dbReference type="Proteomes" id="UP000236305">
    <property type="component" value="Unassembled WGS sequence"/>
</dbReference>
<accession>A0AA44WEU1</accession>
<evidence type="ECO:0000313" key="2">
    <source>
        <dbReference type="Proteomes" id="UP000236305"/>
    </source>
</evidence>
<gene>
    <name evidence="1" type="ORF">BJF96_g6442</name>
</gene>
<name>A0AA44WEU1_VERDA</name>
<protein>
    <submittedName>
        <fullName evidence="1">Uncharacterized protein</fullName>
    </submittedName>
</protein>
<proteinExistence type="predicted"/>
<comment type="caution">
    <text evidence="1">The sequence shown here is derived from an EMBL/GenBank/DDBJ whole genome shotgun (WGS) entry which is preliminary data.</text>
</comment>
<reference evidence="1 2" key="1">
    <citation type="submission" date="2017-12" db="EMBL/GenBank/DDBJ databases">
        <title>Comparative genomics yields insights into virulence evolution of Verticillium dahliae.</title>
        <authorList>
            <person name="Fan R."/>
            <person name="Armitage A.D."/>
            <person name="Cascant-Lopez E."/>
            <person name="Sobczyk M."/>
            <person name="Cockerton H.M."/>
            <person name="Harrison R.J."/>
        </authorList>
    </citation>
    <scope>NUCLEOTIDE SEQUENCE [LARGE SCALE GENOMIC DNA]</scope>
    <source>
        <strain evidence="1 2">12008</strain>
    </source>
</reference>